<sequence length="89" mass="9603">MASKEVGGAVPFSSLINPSTAPSQGLDQRICFNTLYREAVPASQKCIRRPDSTLSLGDIIGTVGSFRHRLLHGIVPPPWLFSHGSRLTS</sequence>
<evidence type="ECO:0000313" key="2">
    <source>
        <dbReference type="Proteomes" id="UP000287651"/>
    </source>
</evidence>
<reference evidence="1 2" key="1">
    <citation type="journal article" date="2014" name="Agronomy (Basel)">
        <title>A Draft Genome Sequence for Ensete ventricosum, the Drought-Tolerant Tree Against Hunger.</title>
        <authorList>
            <person name="Harrison J."/>
            <person name="Moore K.A."/>
            <person name="Paszkiewicz K."/>
            <person name="Jones T."/>
            <person name="Grant M."/>
            <person name="Ambacheew D."/>
            <person name="Muzemil S."/>
            <person name="Studholme D.J."/>
        </authorList>
    </citation>
    <scope>NUCLEOTIDE SEQUENCE [LARGE SCALE GENOMIC DNA]</scope>
</reference>
<dbReference type="EMBL" id="AMZH03000329">
    <property type="protein sequence ID" value="RRT84309.1"/>
    <property type="molecule type" value="Genomic_DNA"/>
</dbReference>
<comment type="caution">
    <text evidence="1">The sequence shown here is derived from an EMBL/GenBank/DDBJ whole genome shotgun (WGS) entry which is preliminary data.</text>
</comment>
<dbReference type="Proteomes" id="UP000287651">
    <property type="component" value="Unassembled WGS sequence"/>
</dbReference>
<proteinExistence type="predicted"/>
<gene>
    <name evidence="1" type="ORF">B296_00002282</name>
</gene>
<dbReference type="AlphaFoldDB" id="A0A427B740"/>
<protein>
    <submittedName>
        <fullName evidence="1">Uncharacterized protein</fullName>
    </submittedName>
</protein>
<organism evidence="1 2">
    <name type="scientific">Ensete ventricosum</name>
    <name type="common">Abyssinian banana</name>
    <name type="synonym">Musa ensete</name>
    <dbReference type="NCBI Taxonomy" id="4639"/>
    <lineage>
        <taxon>Eukaryota</taxon>
        <taxon>Viridiplantae</taxon>
        <taxon>Streptophyta</taxon>
        <taxon>Embryophyta</taxon>
        <taxon>Tracheophyta</taxon>
        <taxon>Spermatophyta</taxon>
        <taxon>Magnoliopsida</taxon>
        <taxon>Liliopsida</taxon>
        <taxon>Zingiberales</taxon>
        <taxon>Musaceae</taxon>
        <taxon>Ensete</taxon>
    </lineage>
</organism>
<evidence type="ECO:0000313" key="1">
    <source>
        <dbReference type="EMBL" id="RRT84309.1"/>
    </source>
</evidence>
<accession>A0A427B740</accession>
<name>A0A427B740_ENSVE</name>